<dbReference type="EMBL" id="JAIFTL010000004">
    <property type="protein sequence ID" value="KAG9327453.1"/>
    <property type="molecule type" value="Genomic_DNA"/>
</dbReference>
<reference evidence="2" key="1">
    <citation type="submission" date="2021-07" db="EMBL/GenBank/DDBJ databases">
        <title>Draft genome of Mortierella alpina, strain LL118, isolated from an aspen leaf litter sample.</title>
        <authorList>
            <person name="Yang S."/>
            <person name="Vinatzer B.A."/>
        </authorList>
    </citation>
    <scope>NUCLEOTIDE SEQUENCE</scope>
    <source>
        <strain evidence="2">LL118</strain>
    </source>
</reference>
<sequence>MLCPVFLFLAPRVLDREARARQLRNHLESLERDNFVVLNEYEAIIATAAAAASTPGPATLNAKPMDAFQDPSSVGAIVGSFVGTVGPSSSTAAPTGRLKNKKAQKAGTSGDDLIGGSTAPAWGQVGIQIDSSAVSVGGRASTAAASAECGTAICVVLKPMRRQDA</sequence>
<dbReference type="Proteomes" id="UP000717515">
    <property type="component" value="Unassembled WGS sequence"/>
</dbReference>
<gene>
    <name evidence="2" type="ORF">KVV02_000402</name>
</gene>
<evidence type="ECO:0000313" key="2">
    <source>
        <dbReference type="EMBL" id="KAG9327453.1"/>
    </source>
</evidence>
<dbReference type="AlphaFoldDB" id="A0A9P8I966"/>
<accession>A0A9P8I966</accession>
<feature type="region of interest" description="Disordered" evidence="1">
    <location>
        <begin position="87"/>
        <end position="112"/>
    </location>
</feature>
<proteinExistence type="predicted"/>
<evidence type="ECO:0000256" key="1">
    <source>
        <dbReference type="SAM" id="MobiDB-lite"/>
    </source>
</evidence>
<evidence type="ECO:0000313" key="3">
    <source>
        <dbReference type="Proteomes" id="UP000717515"/>
    </source>
</evidence>
<comment type="caution">
    <text evidence="2">The sequence shown here is derived from an EMBL/GenBank/DDBJ whole genome shotgun (WGS) entry which is preliminary data.</text>
</comment>
<protein>
    <submittedName>
        <fullName evidence="2">Uncharacterized protein</fullName>
    </submittedName>
</protein>
<name>A0A9P8I966_MORAP</name>
<organism evidence="2 3">
    <name type="scientific">Mortierella alpina</name>
    <name type="common">Oleaginous fungus</name>
    <name type="synonym">Mortierella renispora</name>
    <dbReference type="NCBI Taxonomy" id="64518"/>
    <lineage>
        <taxon>Eukaryota</taxon>
        <taxon>Fungi</taxon>
        <taxon>Fungi incertae sedis</taxon>
        <taxon>Mucoromycota</taxon>
        <taxon>Mortierellomycotina</taxon>
        <taxon>Mortierellomycetes</taxon>
        <taxon>Mortierellales</taxon>
        <taxon>Mortierellaceae</taxon>
        <taxon>Mortierella</taxon>
    </lineage>
</organism>